<keyword evidence="14" id="KW-1185">Reference proteome</keyword>
<dbReference type="InterPro" id="IPR006153">
    <property type="entry name" value="Cation/H_exchanger_TM"/>
</dbReference>
<dbReference type="InterPro" id="IPR004705">
    <property type="entry name" value="Cation/H_exchanger_CPA1_bac"/>
</dbReference>
<comment type="subcellular location">
    <subcellularLocation>
        <location evidence="1 10">Cell membrane</location>
        <topology evidence="1 10">Multi-pass membrane protein</topology>
    </subcellularLocation>
</comment>
<evidence type="ECO:0000313" key="13">
    <source>
        <dbReference type="EMBL" id="AIQ63667.1"/>
    </source>
</evidence>
<keyword evidence="8 10" id="KW-0472">Membrane</keyword>
<feature type="transmembrane region" description="Helical" evidence="10">
    <location>
        <begin position="238"/>
        <end position="254"/>
    </location>
</feature>
<evidence type="ECO:0000256" key="8">
    <source>
        <dbReference type="ARBA" id="ARBA00023136"/>
    </source>
</evidence>
<dbReference type="NCBIfam" id="TIGR00831">
    <property type="entry name" value="a_cpa1"/>
    <property type="match status" value="1"/>
</dbReference>
<comment type="similarity">
    <text evidence="10">Belongs to the monovalent cation:proton antiporter 1 (CPA1) transporter (TC 2.A.36) family.</text>
</comment>
<proteinExistence type="inferred from homology"/>
<evidence type="ECO:0000256" key="1">
    <source>
        <dbReference type="ARBA" id="ARBA00004651"/>
    </source>
</evidence>
<feature type="transmembrane region" description="Helical" evidence="10">
    <location>
        <begin position="216"/>
        <end position="232"/>
    </location>
</feature>
<evidence type="ECO:0000259" key="12">
    <source>
        <dbReference type="Pfam" id="PF00999"/>
    </source>
</evidence>
<dbReference type="KEGG" id="pste:PSTEL_11830"/>
<feature type="compositionally biased region" description="Low complexity" evidence="11">
    <location>
        <begin position="489"/>
        <end position="500"/>
    </location>
</feature>
<keyword evidence="7 10" id="KW-0406">Ion transport</keyword>
<feature type="domain" description="Cation/H+ exchanger transmembrane" evidence="12">
    <location>
        <begin position="9"/>
        <end position="410"/>
    </location>
</feature>
<keyword evidence="9 10" id="KW-0739">Sodium transport</keyword>
<feature type="transmembrane region" description="Helical" evidence="10">
    <location>
        <begin position="388"/>
        <end position="411"/>
    </location>
</feature>
<evidence type="ECO:0000256" key="3">
    <source>
        <dbReference type="ARBA" id="ARBA00022475"/>
    </source>
</evidence>
<accession>A0A089LRX1</accession>
<feature type="transmembrane region" description="Helical" evidence="10">
    <location>
        <begin position="113"/>
        <end position="135"/>
    </location>
</feature>
<feature type="transmembrane region" description="Helical" evidence="10">
    <location>
        <begin position="85"/>
        <end position="107"/>
    </location>
</feature>
<feature type="transmembrane region" description="Helical" evidence="10">
    <location>
        <begin position="266"/>
        <end position="291"/>
    </location>
</feature>
<evidence type="ECO:0000256" key="6">
    <source>
        <dbReference type="ARBA" id="ARBA00023053"/>
    </source>
</evidence>
<feature type="transmembrane region" description="Helical" evidence="10">
    <location>
        <begin position="183"/>
        <end position="204"/>
    </location>
</feature>
<dbReference type="Gene3D" id="6.10.140.1330">
    <property type="match status" value="1"/>
</dbReference>
<evidence type="ECO:0000256" key="9">
    <source>
        <dbReference type="ARBA" id="ARBA00023201"/>
    </source>
</evidence>
<evidence type="ECO:0000256" key="2">
    <source>
        <dbReference type="ARBA" id="ARBA00022448"/>
    </source>
</evidence>
<dbReference type="Proteomes" id="UP000029507">
    <property type="component" value="Chromosome"/>
</dbReference>
<keyword evidence="6 10" id="KW-0915">Sodium</keyword>
<keyword evidence="4 10" id="KW-0812">Transmembrane</keyword>
<dbReference type="OrthoDB" id="9809206at2"/>
<dbReference type="HOGENOM" id="CLU_005912_6_3_9"/>
<feature type="region of interest" description="Disordered" evidence="11">
    <location>
        <begin position="489"/>
        <end position="511"/>
    </location>
</feature>
<keyword evidence="2 10" id="KW-0813">Transport</keyword>
<keyword evidence="10" id="KW-0050">Antiport</keyword>
<evidence type="ECO:0000256" key="7">
    <source>
        <dbReference type="ARBA" id="ARBA00023065"/>
    </source>
</evidence>
<dbReference type="PANTHER" id="PTHR10110">
    <property type="entry name" value="SODIUM/HYDROGEN EXCHANGER"/>
    <property type="match status" value="1"/>
</dbReference>
<dbReference type="GO" id="GO:0015385">
    <property type="term" value="F:sodium:proton antiporter activity"/>
    <property type="evidence" value="ECO:0007669"/>
    <property type="project" value="InterPro"/>
</dbReference>
<dbReference type="EMBL" id="CP009286">
    <property type="protein sequence ID" value="AIQ63667.1"/>
    <property type="molecule type" value="Genomic_DNA"/>
</dbReference>
<keyword evidence="5 10" id="KW-1133">Transmembrane helix</keyword>
<name>A0A089LRX1_9BACL</name>
<feature type="transmembrane region" description="Helical" evidence="10">
    <location>
        <begin position="352"/>
        <end position="376"/>
    </location>
</feature>
<dbReference type="GO" id="GO:0005886">
    <property type="term" value="C:plasma membrane"/>
    <property type="evidence" value="ECO:0007669"/>
    <property type="project" value="UniProtKB-SubCell"/>
</dbReference>
<keyword evidence="3 10" id="KW-1003">Cell membrane</keyword>
<evidence type="ECO:0000256" key="4">
    <source>
        <dbReference type="ARBA" id="ARBA00022692"/>
    </source>
</evidence>
<dbReference type="InterPro" id="IPR018422">
    <property type="entry name" value="Cation/H_exchanger_CPA1"/>
</dbReference>
<dbReference type="Pfam" id="PF00999">
    <property type="entry name" value="Na_H_Exchanger"/>
    <property type="match status" value="1"/>
</dbReference>
<dbReference type="STRING" id="169760.PSTEL_11830"/>
<evidence type="ECO:0000256" key="11">
    <source>
        <dbReference type="SAM" id="MobiDB-lite"/>
    </source>
</evidence>
<feature type="transmembrane region" description="Helical" evidence="10">
    <location>
        <begin position="41"/>
        <end position="65"/>
    </location>
</feature>
<feature type="transmembrane region" description="Helical" evidence="10">
    <location>
        <begin position="156"/>
        <end position="177"/>
    </location>
</feature>
<dbReference type="PANTHER" id="PTHR10110:SF86">
    <property type="entry name" value="SODIUM_HYDROGEN EXCHANGER 7"/>
    <property type="match status" value="1"/>
</dbReference>
<sequence>MELFSLVLLLLVLIGLSKIINRFVPFVPVPLIQIGLGALAAAAPVGIHLSLEPELFFVLFIAPLLYNDGRRTPRDELWNLRAQILLLALGLVFATVVVAGYAIHWMIPSIPLAAAFALAAILSPTDAVAVSALAGRVHLPKGTHRLLEGESLMNDASGLVAFKFAVAAAVTGVFSFSHAVGSFILIAAGGLLAGAVLSFLLIRLSVLLQRLGMEDVTMHVLLQILTPFLIYLVSEEIGVSGILAVVAGGIVHAVEKDRTTSPQYKLQLVSASIWSMLLFVLNGLVFLILGVSLPDVASVILRDEAFDNTTVLLYVLAITALLIVLRFLWVYAFAVMNNAKNGKRSRPQLKGLALLSVSGVRGAVTLAGAFSIPLYLDDGSRFPERDLIIFLAAGVILATLLLASIALPLMAGKEEEVQEESDQVISSQIKKKCVAILKGEEGGSAAAAAAGMAAIAGMAGLAARSLGPGIPALSGAAVAENGALENGAYSPSPAMSSGPAGEQGSGTPVPSVQGDAASVYAGLLGSGGLPVLSPEAEKHARQRAKAKLTGLQAERSKLLAMMEEGSVPADTGRAMLEFLDRKEAFLARDADSQFRQSLGELGRMFARLFTKAPEAKGEGAGEGSGAIASSAECVRRARIEMCRAAVDAVKREDDPEIRGDSEIVAAKYGQMIDRLESVPAAGLAELEESRKFLGKLEAFQEQRDSVQRMFEDGALSFKAAAGLRRFMDQLETSIWED</sequence>
<reference evidence="13 14" key="1">
    <citation type="submission" date="2014-08" db="EMBL/GenBank/DDBJ databases">
        <title>Comparative genomics of the Paenibacillus odorifer group.</title>
        <authorList>
            <person name="den Bakker H.C."/>
            <person name="Tsai Y.-C."/>
            <person name="Martin N."/>
            <person name="Korlach J."/>
            <person name="Wiedmann M."/>
        </authorList>
    </citation>
    <scope>NUCLEOTIDE SEQUENCE [LARGE SCALE GENOMIC DNA]</scope>
    <source>
        <strain evidence="13 14">DSM 14472</strain>
    </source>
</reference>
<comment type="function">
    <text evidence="10">Na(+)/H(+) antiporter that extrudes sodium in exchange for external protons.</text>
</comment>
<evidence type="ECO:0000256" key="10">
    <source>
        <dbReference type="RuleBase" id="RU366002"/>
    </source>
</evidence>
<organism evidence="13 14">
    <name type="scientific">Paenibacillus stellifer</name>
    <dbReference type="NCBI Taxonomy" id="169760"/>
    <lineage>
        <taxon>Bacteria</taxon>
        <taxon>Bacillati</taxon>
        <taxon>Bacillota</taxon>
        <taxon>Bacilli</taxon>
        <taxon>Bacillales</taxon>
        <taxon>Paenibacillaceae</taxon>
        <taxon>Paenibacillus</taxon>
    </lineage>
</organism>
<dbReference type="GO" id="GO:0098719">
    <property type="term" value="P:sodium ion import across plasma membrane"/>
    <property type="evidence" value="ECO:0007669"/>
    <property type="project" value="TreeGrafter"/>
</dbReference>
<protein>
    <recommendedName>
        <fullName evidence="12">Cation/H+ exchanger transmembrane domain-containing protein</fullName>
    </recommendedName>
</protein>
<dbReference type="GO" id="GO:0015386">
    <property type="term" value="F:potassium:proton antiporter activity"/>
    <property type="evidence" value="ECO:0007669"/>
    <property type="project" value="TreeGrafter"/>
</dbReference>
<gene>
    <name evidence="13" type="ORF">PSTEL_11830</name>
</gene>
<dbReference type="GO" id="GO:0051453">
    <property type="term" value="P:regulation of intracellular pH"/>
    <property type="evidence" value="ECO:0007669"/>
    <property type="project" value="TreeGrafter"/>
</dbReference>
<feature type="transmembrane region" description="Helical" evidence="10">
    <location>
        <begin position="311"/>
        <end position="331"/>
    </location>
</feature>
<evidence type="ECO:0000256" key="5">
    <source>
        <dbReference type="ARBA" id="ARBA00022989"/>
    </source>
</evidence>
<evidence type="ECO:0000313" key="14">
    <source>
        <dbReference type="Proteomes" id="UP000029507"/>
    </source>
</evidence>
<dbReference type="AlphaFoldDB" id="A0A089LRX1"/>